<dbReference type="InterPro" id="IPR002678">
    <property type="entry name" value="DUF34/NIF3"/>
</dbReference>
<evidence type="ECO:0000256" key="3">
    <source>
        <dbReference type="ARBA" id="ARBA00022723"/>
    </source>
</evidence>
<dbReference type="STRING" id="661478.OP10G_3592"/>
<accession>A0A068NW02</accession>
<dbReference type="RefSeq" id="WP_052547820.1">
    <property type="nucleotide sequence ID" value="NZ_CP007139.1"/>
</dbReference>
<comment type="similarity">
    <text evidence="1 4">Belongs to the GTP cyclohydrolase I type 2/NIF3 family.</text>
</comment>
<dbReference type="AlphaFoldDB" id="A0A068NW02"/>
<evidence type="ECO:0000256" key="4">
    <source>
        <dbReference type="PIRNR" id="PIRNR037489"/>
    </source>
</evidence>
<evidence type="ECO:0000313" key="6">
    <source>
        <dbReference type="EMBL" id="AIE86960.1"/>
    </source>
</evidence>
<name>A0A068NW02_FIMGI</name>
<evidence type="ECO:0000256" key="5">
    <source>
        <dbReference type="PIRSR" id="PIRSR602678-1"/>
    </source>
</evidence>
<dbReference type="HOGENOM" id="CLU_037423_1_0_0"/>
<dbReference type="SUPFAM" id="SSF102705">
    <property type="entry name" value="NIF3 (NGG1p interacting factor 3)-like"/>
    <property type="match status" value="1"/>
</dbReference>
<feature type="binding site" evidence="5">
    <location>
        <position position="65"/>
    </location>
    <ligand>
        <name>a divalent metal cation</name>
        <dbReference type="ChEBI" id="CHEBI:60240"/>
        <label>1</label>
    </ligand>
</feature>
<dbReference type="PANTHER" id="PTHR13799">
    <property type="entry name" value="NGG1 INTERACTING FACTOR 3"/>
    <property type="match status" value="1"/>
</dbReference>
<evidence type="ECO:0000256" key="2">
    <source>
        <dbReference type="ARBA" id="ARBA00022112"/>
    </source>
</evidence>
<dbReference type="Gene3D" id="3.40.1390.30">
    <property type="entry name" value="NIF3 (NGG1p interacting factor 3)-like"/>
    <property type="match status" value="1"/>
</dbReference>
<dbReference type="PANTHER" id="PTHR13799:SF14">
    <property type="entry name" value="GTP CYCLOHYDROLASE 1 TYPE 2 HOMOLOG"/>
    <property type="match status" value="1"/>
</dbReference>
<dbReference type="Pfam" id="PF01784">
    <property type="entry name" value="DUF34_NIF3"/>
    <property type="match status" value="1"/>
</dbReference>
<gene>
    <name evidence="6" type="ORF">OP10G_3592</name>
</gene>
<dbReference type="OrthoDB" id="9792792at2"/>
<feature type="binding site" evidence="5">
    <location>
        <position position="332"/>
    </location>
    <ligand>
        <name>a divalent metal cation</name>
        <dbReference type="ChEBI" id="CHEBI:60240"/>
        <label>1</label>
    </ligand>
</feature>
<organism evidence="6 7">
    <name type="scientific">Fimbriimonas ginsengisoli Gsoil 348</name>
    <dbReference type="NCBI Taxonomy" id="661478"/>
    <lineage>
        <taxon>Bacteria</taxon>
        <taxon>Bacillati</taxon>
        <taxon>Armatimonadota</taxon>
        <taxon>Fimbriimonadia</taxon>
        <taxon>Fimbriimonadales</taxon>
        <taxon>Fimbriimonadaceae</taxon>
        <taxon>Fimbriimonas</taxon>
    </lineage>
</organism>
<dbReference type="EMBL" id="CP007139">
    <property type="protein sequence ID" value="AIE86960.1"/>
    <property type="molecule type" value="Genomic_DNA"/>
</dbReference>
<dbReference type="Proteomes" id="UP000027982">
    <property type="component" value="Chromosome"/>
</dbReference>
<evidence type="ECO:0000256" key="1">
    <source>
        <dbReference type="ARBA" id="ARBA00006964"/>
    </source>
</evidence>
<dbReference type="InterPro" id="IPR036069">
    <property type="entry name" value="DUF34/NIF3_sf"/>
</dbReference>
<keyword evidence="7" id="KW-1185">Reference proteome</keyword>
<dbReference type="GO" id="GO:0046872">
    <property type="term" value="F:metal ion binding"/>
    <property type="evidence" value="ECO:0007669"/>
    <property type="project" value="UniProtKB-UniRule"/>
</dbReference>
<dbReference type="GO" id="GO:0005737">
    <property type="term" value="C:cytoplasm"/>
    <property type="evidence" value="ECO:0007669"/>
    <property type="project" value="TreeGrafter"/>
</dbReference>
<dbReference type="InterPro" id="IPR017221">
    <property type="entry name" value="DUF34/NIF3_bac"/>
</dbReference>
<feature type="binding site" evidence="5">
    <location>
        <position position="66"/>
    </location>
    <ligand>
        <name>a divalent metal cation</name>
        <dbReference type="ChEBI" id="CHEBI:60240"/>
        <label>1</label>
    </ligand>
</feature>
<reference evidence="6 7" key="1">
    <citation type="journal article" date="2014" name="PLoS ONE">
        <title>The first complete genome sequence of the class fimbriimonadia in the phylum armatimonadetes.</title>
        <authorList>
            <person name="Hu Z.Y."/>
            <person name="Wang Y.Z."/>
            <person name="Im W.T."/>
            <person name="Wang S.Y."/>
            <person name="Zhao G.P."/>
            <person name="Zheng H.J."/>
            <person name="Quan Z.X."/>
        </authorList>
    </citation>
    <scope>NUCLEOTIDE SEQUENCE [LARGE SCALE GENOMIC DNA]</scope>
    <source>
        <strain evidence="6">Gsoil 348</strain>
    </source>
</reference>
<sequence>MATVREVLAVIEKIAPKRHALSFDKIGLQVGNIDGEVRRAVVSMDRSLGAVDFAREREAQLLLTHHPLIFNPISSVDTRSHEGRTIVKLIQQGTSFIAAHTNWDAAIGGINDTLAEMFGLQEVRSFGTTENVKNLKLVFFCPAEAADRIIDAVSAEGAGVIGAYRRCAFRSSGQGDFEAAPDSDPHIGAPGERTTVDEVRVEMVLPEDRATAVARALRKAHPYEGPAFDYLSLAPVPEQPLARIGVMPEPMTLGEFVALTDRVLSTRSLAWGDPAKRIRKVAVVGGAADGDWMAAQRADADVMVTGEVKQHVALEASESGMCILSSGHYATEHPGSAALRDRMANEMPSIEWNLFTPRPGFHGRPM</sequence>
<dbReference type="FunFam" id="3.40.1390.30:FF:000001">
    <property type="entry name" value="GTP cyclohydrolase 1 type 2"/>
    <property type="match status" value="1"/>
</dbReference>
<protein>
    <recommendedName>
        <fullName evidence="2 4">GTP cyclohydrolase 1 type 2 homolog</fullName>
    </recommendedName>
</protein>
<dbReference type="Gene3D" id="3.30.70.120">
    <property type="match status" value="1"/>
</dbReference>
<feature type="binding site" evidence="5">
    <location>
        <position position="104"/>
    </location>
    <ligand>
        <name>a divalent metal cation</name>
        <dbReference type="ChEBI" id="CHEBI:60240"/>
        <label>1</label>
    </ligand>
</feature>
<evidence type="ECO:0000313" key="7">
    <source>
        <dbReference type="Proteomes" id="UP000027982"/>
    </source>
</evidence>
<dbReference type="KEGG" id="fgi:OP10G_3592"/>
<proteinExistence type="inferred from homology"/>
<feature type="binding site" evidence="5">
    <location>
        <position position="328"/>
    </location>
    <ligand>
        <name>a divalent metal cation</name>
        <dbReference type="ChEBI" id="CHEBI:60240"/>
        <label>1</label>
    </ligand>
</feature>
<keyword evidence="3 4" id="KW-0479">Metal-binding</keyword>
<dbReference type="eggNOG" id="COG0327">
    <property type="taxonomic scope" value="Bacteria"/>
</dbReference>
<dbReference type="PIRSF" id="PIRSF037489">
    <property type="entry name" value="UCP037489_NIF3_YqfO"/>
    <property type="match status" value="1"/>
</dbReference>
<dbReference type="InterPro" id="IPR015867">
    <property type="entry name" value="N-reg_PII/ATP_PRibTrfase_C"/>
</dbReference>
<dbReference type="NCBIfam" id="TIGR00486">
    <property type="entry name" value="YbgI_SA1388"/>
    <property type="match status" value="1"/>
</dbReference>